<dbReference type="SUPFAM" id="SSF53335">
    <property type="entry name" value="S-adenosyl-L-methionine-dependent methyltransferases"/>
    <property type="match status" value="1"/>
</dbReference>
<name>A0A7J4IY24_9ARCH</name>
<evidence type="ECO:0000313" key="1">
    <source>
        <dbReference type="EMBL" id="HIH09754.1"/>
    </source>
</evidence>
<comment type="caution">
    <text evidence="1">The sequence shown here is derived from an EMBL/GenBank/DDBJ whole genome shotgun (WGS) entry which is preliminary data.</text>
</comment>
<proteinExistence type="predicted"/>
<accession>A0A7J4IY24</accession>
<protein>
    <recommendedName>
        <fullName evidence="3">Class I SAM-dependent methyltransferase</fullName>
    </recommendedName>
</protein>
<gene>
    <name evidence="1" type="ORF">HA254_03725</name>
</gene>
<evidence type="ECO:0008006" key="3">
    <source>
        <dbReference type="Google" id="ProtNLM"/>
    </source>
</evidence>
<dbReference type="InterPro" id="IPR029063">
    <property type="entry name" value="SAM-dependent_MTases_sf"/>
</dbReference>
<evidence type="ECO:0000313" key="2">
    <source>
        <dbReference type="Proteomes" id="UP000565078"/>
    </source>
</evidence>
<dbReference type="Proteomes" id="UP000565078">
    <property type="component" value="Unassembled WGS sequence"/>
</dbReference>
<dbReference type="EMBL" id="DUGC01000057">
    <property type="protein sequence ID" value="HIH09754.1"/>
    <property type="molecule type" value="Genomic_DNA"/>
</dbReference>
<dbReference type="AlphaFoldDB" id="A0A7J4IY24"/>
<organism evidence="1 2">
    <name type="scientific">Candidatus Iainarchaeum sp</name>
    <dbReference type="NCBI Taxonomy" id="3101447"/>
    <lineage>
        <taxon>Archaea</taxon>
        <taxon>Candidatus Iainarchaeota</taxon>
        <taxon>Candidatus Iainarchaeia</taxon>
        <taxon>Candidatus Iainarchaeales</taxon>
        <taxon>Candidatus Iainarchaeaceae</taxon>
        <taxon>Candidatus Iainarchaeum</taxon>
    </lineage>
</organism>
<reference evidence="2" key="1">
    <citation type="journal article" date="2020" name="bioRxiv">
        <title>A rank-normalized archaeal taxonomy based on genome phylogeny resolves widespread incomplete and uneven classifications.</title>
        <authorList>
            <person name="Rinke C."/>
            <person name="Chuvochina M."/>
            <person name="Mussig A.J."/>
            <person name="Chaumeil P.-A."/>
            <person name="Waite D.W."/>
            <person name="Whitman W.B."/>
            <person name="Parks D.H."/>
            <person name="Hugenholtz P."/>
        </authorList>
    </citation>
    <scope>NUCLEOTIDE SEQUENCE [LARGE SCALE GENOMIC DNA]</scope>
</reference>
<sequence length="252" mass="28270">MANAKNPQPMNAARRFAQRRRNWRAFWGYDYLDKSQTLRPLLEVMGQKGLLGRVIVDAGSGARWMRERMQIPDGTTSLEAKHSGIFIPALGKKIIRLDIASPKLFNETGNILEMRADIKRGKPDSKMQKGRFSRAAKFLGVDPRSKEPAVDTILFSQVLNYVDFRKTILGLSTYLKKGGRIIVWNTAGYGKTGLFSGGGLKNNASLVTFLSKNGFKIEHRSPIIGLHPRGEYPIIRKNGYQYEGLCLVAVKK</sequence>